<reference evidence="1" key="2">
    <citation type="submission" date="2020-09" db="EMBL/GenBank/DDBJ databases">
        <authorList>
            <person name="Sun Q."/>
            <person name="Sedlacek I."/>
        </authorList>
    </citation>
    <scope>NUCLEOTIDE SEQUENCE</scope>
    <source>
        <strain evidence="1">CCM 7217</strain>
    </source>
</reference>
<gene>
    <name evidence="1" type="ORF">GCM10007209_12450</name>
</gene>
<organism evidence="1 2">
    <name type="scientific">Haloferax sulfurifontis</name>
    <dbReference type="NCBI Taxonomy" id="255616"/>
    <lineage>
        <taxon>Archaea</taxon>
        <taxon>Methanobacteriati</taxon>
        <taxon>Methanobacteriota</taxon>
        <taxon>Stenosarchaea group</taxon>
        <taxon>Halobacteria</taxon>
        <taxon>Halobacteriales</taxon>
        <taxon>Haloferacaceae</taxon>
        <taxon>Haloferax</taxon>
    </lineage>
</organism>
<reference evidence="1" key="1">
    <citation type="journal article" date="2014" name="Int. J. Syst. Evol. Microbiol.">
        <title>Complete genome sequence of Corynebacterium casei LMG S-19264T (=DSM 44701T), isolated from a smear-ripened cheese.</title>
        <authorList>
            <consortium name="US DOE Joint Genome Institute (JGI-PGF)"/>
            <person name="Walter F."/>
            <person name="Albersmeier A."/>
            <person name="Kalinowski J."/>
            <person name="Ruckert C."/>
        </authorList>
    </citation>
    <scope>NUCLEOTIDE SEQUENCE</scope>
    <source>
        <strain evidence="1">CCM 7217</strain>
    </source>
</reference>
<name>A0A830E4F8_9EURY</name>
<accession>A0A830E4F8</accession>
<dbReference type="Pfam" id="PF03683">
    <property type="entry name" value="UPF0175"/>
    <property type="match status" value="1"/>
</dbReference>
<protein>
    <recommendedName>
        <fullName evidence="3">DUF4065 domain-containing protein</fullName>
    </recommendedName>
</protein>
<dbReference type="EMBL" id="BMCI01000002">
    <property type="protein sequence ID" value="GGC52293.1"/>
    <property type="molecule type" value="Genomic_DNA"/>
</dbReference>
<evidence type="ECO:0008006" key="3">
    <source>
        <dbReference type="Google" id="ProtNLM"/>
    </source>
</evidence>
<dbReference type="Proteomes" id="UP000646833">
    <property type="component" value="Unassembled WGS sequence"/>
</dbReference>
<dbReference type="AlphaFoldDB" id="A0A830E4F8"/>
<evidence type="ECO:0000313" key="2">
    <source>
        <dbReference type="Proteomes" id="UP000646833"/>
    </source>
</evidence>
<dbReference type="InterPro" id="IPR005368">
    <property type="entry name" value="UPF0175"/>
</dbReference>
<evidence type="ECO:0000313" key="1">
    <source>
        <dbReference type="EMBL" id="GGC52293.1"/>
    </source>
</evidence>
<sequence>MHIGNPDPPKEVVERAESLDNAQKIFLLLLDAEGGEAVPGNLWLQKELFLIAKNLEPLENYLSFEAHYQGPYSDQVKDIIENLEYEGLVQKGRRKFSLTESGKEVATVLRRAAADELLDLIHDTKSLANDLSKNELLVYIYYTYPEMTSESLELDEVEANREGLARSLYSRGKVSAEKAAELAGADTVDFIRKIRA</sequence>
<comment type="caution">
    <text evidence="1">The sequence shown here is derived from an EMBL/GenBank/DDBJ whole genome shotgun (WGS) entry which is preliminary data.</text>
</comment>
<dbReference type="RefSeq" id="WP_188423458.1">
    <property type="nucleotide sequence ID" value="NZ_BMCI01000002.1"/>
</dbReference>
<proteinExistence type="predicted"/>